<feature type="transmembrane region" description="Helical" evidence="5">
    <location>
        <begin position="17"/>
        <end position="36"/>
    </location>
</feature>
<dbReference type="GO" id="GO:0000329">
    <property type="term" value="C:fungal-type vacuole membrane"/>
    <property type="evidence" value="ECO:0007669"/>
    <property type="project" value="TreeGrafter"/>
</dbReference>
<name>A0AAD4BA82_BOLED</name>
<evidence type="ECO:0000256" key="1">
    <source>
        <dbReference type="ARBA" id="ARBA00004141"/>
    </source>
</evidence>
<feature type="transmembrane region" description="Helical" evidence="5">
    <location>
        <begin position="466"/>
        <end position="488"/>
    </location>
</feature>
<feature type="transmembrane region" description="Helical" evidence="5">
    <location>
        <begin position="184"/>
        <end position="204"/>
    </location>
</feature>
<evidence type="ECO:0000256" key="5">
    <source>
        <dbReference type="SAM" id="Phobius"/>
    </source>
</evidence>
<reference evidence="6" key="2">
    <citation type="journal article" date="2020" name="Nat. Commun.">
        <title>Large-scale genome sequencing of mycorrhizal fungi provides insights into the early evolution of symbiotic traits.</title>
        <authorList>
            <person name="Miyauchi S."/>
            <person name="Kiss E."/>
            <person name="Kuo A."/>
            <person name="Drula E."/>
            <person name="Kohler A."/>
            <person name="Sanchez-Garcia M."/>
            <person name="Morin E."/>
            <person name="Andreopoulos B."/>
            <person name="Barry K.W."/>
            <person name="Bonito G."/>
            <person name="Buee M."/>
            <person name="Carver A."/>
            <person name="Chen C."/>
            <person name="Cichocki N."/>
            <person name="Clum A."/>
            <person name="Culley D."/>
            <person name="Crous P.W."/>
            <person name="Fauchery L."/>
            <person name="Girlanda M."/>
            <person name="Hayes R.D."/>
            <person name="Keri Z."/>
            <person name="LaButti K."/>
            <person name="Lipzen A."/>
            <person name="Lombard V."/>
            <person name="Magnuson J."/>
            <person name="Maillard F."/>
            <person name="Murat C."/>
            <person name="Nolan M."/>
            <person name="Ohm R.A."/>
            <person name="Pangilinan J."/>
            <person name="Pereira M.F."/>
            <person name="Perotto S."/>
            <person name="Peter M."/>
            <person name="Pfister S."/>
            <person name="Riley R."/>
            <person name="Sitrit Y."/>
            <person name="Stielow J.B."/>
            <person name="Szollosi G."/>
            <person name="Zifcakova L."/>
            <person name="Stursova M."/>
            <person name="Spatafora J.W."/>
            <person name="Tedersoo L."/>
            <person name="Vaario L.M."/>
            <person name="Yamada A."/>
            <person name="Yan M."/>
            <person name="Wang P."/>
            <person name="Xu J."/>
            <person name="Bruns T."/>
            <person name="Baldrian P."/>
            <person name="Vilgalys R."/>
            <person name="Dunand C."/>
            <person name="Henrissat B."/>
            <person name="Grigoriev I.V."/>
            <person name="Hibbett D."/>
            <person name="Nagy L.G."/>
            <person name="Martin F.M."/>
        </authorList>
    </citation>
    <scope>NUCLEOTIDE SEQUENCE</scope>
    <source>
        <strain evidence="6">BED1</strain>
    </source>
</reference>
<reference evidence="6" key="1">
    <citation type="submission" date="2019-10" db="EMBL/GenBank/DDBJ databases">
        <authorList>
            <consortium name="DOE Joint Genome Institute"/>
            <person name="Kuo A."/>
            <person name="Miyauchi S."/>
            <person name="Kiss E."/>
            <person name="Drula E."/>
            <person name="Kohler A."/>
            <person name="Sanchez-Garcia M."/>
            <person name="Andreopoulos B."/>
            <person name="Barry K.W."/>
            <person name="Bonito G."/>
            <person name="Buee M."/>
            <person name="Carver A."/>
            <person name="Chen C."/>
            <person name="Cichocki N."/>
            <person name="Clum A."/>
            <person name="Culley D."/>
            <person name="Crous P.W."/>
            <person name="Fauchery L."/>
            <person name="Girlanda M."/>
            <person name="Hayes R."/>
            <person name="Keri Z."/>
            <person name="LaButti K."/>
            <person name="Lipzen A."/>
            <person name="Lombard V."/>
            <person name="Magnuson J."/>
            <person name="Maillard F."/>
            <person name="Morin E."/>
            <person name="Murat C."/>
            <person name="Nolan M."/>
            <person name="Ohm R."/>
            <person name="Pangilinan J."/>
            <person name="Pereira M."/>
            <person name="Perotto S."/>
            <person name="Peter M."/>
            <person name="Riley R."/>
            <person name="Sitrit Y."/>
            <person name="Stielow B."/>
            <person name="Szollosi G."/>
            <person name="Zifcakova L."/>
            <person name="Stursova M."/>
            <person name="Spatafora J.W."/>
            <person name="Tedersoo L."/>
            <person name="Vaario L.-M."/>
            <person name="Yamada A."/>
            <person name="Yan M."/>
            <person name="Wang P."/>
            <person name="Xu J."/>
            <person name="Bruns T."/>
            <person name="Baldrian P."/>
            <person name="Vilgalys R."/>
            <person name="Henrissat B."/>
            <person name="Grigoriev I.V."/>
            <person name="Hibbett D."/>
            <person name="Nagy L.G."/>
            <person name="Martin F.M."/>
        </authorList>
    </citation>
    <scope>NUCLEOTIDE SEQUENCE</scope>
    <source>
        <strain evidence="6">BED1</strain>
    </source>
</reference>
<dbReference type="EMBL" id="WHUW01000080">
    <property type="protein sequence ID" value="KAF8427236.1"/>
    <property type="molecule type" value="Genomic_DNA"/>
</dbReference>
<evidence type="ECO:0000313" key="7">
    <source>
        <dbReference type="EMBL" id="KAF8427236.1"/>
    </source>
</evidence>
<evidence type="ECO:0000256" key="4">
    <source>
        <dbReference type="ARBA" id="ARBA00023136"/>
    </source>
</evidence>
<dbReference type="Pfam" id="PF07690">
    <property type="entry name" value="MFS_1"/>
    <property type="match status" value="1"/>
</dbReference>
<feature type="transmembrane region" description="Helical" evidence="5">
    <location>
        <begin position="533"/>
        <end position="552"/>
    </location>
</feature>
<protein>
    <submittedName>
        <fullName evidence="6">Major facilitator superfamily domain-containing protein</fullName>
    </submittedName>
</protein>
<feature type="transmembrane region" description="Helical" evidence="5">
    <location>
        <begin position="310"/>
        <end position="328"/>
    </location>
</feature>
<evidence type="ECO:0000256" key="2">
    <source>
        <dbReference type="ARBA" id="ARBA00022692"/>
    </source>
</evidence>
<sequence>MEVNNKSPAQSNNVSRIITLLGSVLVALSSGTNYIYSAYAPQLGARLRVSHTQQNIIGLAGNMGVYTSGPVWGRIVDHKGPRIPLIGASICLLVGYLGIKRMYDDGIGNAATISPLHLALLVVCSFMTGLGGNAGLGAAMNTTAKSFPPSARATTTGLVLSGFGLSAFWFSLLAHTLFPGNTSAFLSILALGTAFPMIIGLFIIKPVPLHPTSSHTMVEGYDAIPTGEGIVFVGETQAVMDSEADVDADADSAPLLPHEHEQETSSYQASLPTSAVELNPPVHVHRERSVGDKDALPDIHGKRLWLTPDFYLVFMIMAICSGTGLMYINNVGSISQALYAKTHTVYDDVEAAKWQAAQVSILSLGNFAGRILIGEVCATPSLALTNYVQGLISDFGHIRLRIPRAYCLCIVSSLFIVSQATAMTVSSVETLWVATLLLGLAYGFLFGSCPTIMIEWFGMAHFSENWGYLSFSPVLGGNLFSLMFGRYLDAHVPVQDTRSSLGTRVLSIISLGSRDLPSEHQCFDGKACYLGTLQVTLVACIISLGLSWRAGIRDGQKIKARDASVGV</sequence>
<feature type="transmembrane region" description="Helical" evidence="5">
    <location>
        <begin position="405"/>
        <end position="425"/>
    </location>
</feature>
<feature type="transmembrane region" description="Helical" evidence="5">
    <location>
        <begin position="431"/>
        <end position="454"/>
    </location>
</feature>
<feature type="transmembrane region" description="Helical" evidence="5">
    <location>
        <begin position="81"/>
        <end position="99"/>
    </location>
</feature>
<evidence type="ECO:0000256" key="3">
    <source>
        <dbReference type="ARBA" id="ARBA00022989"/>
    </source>
</evidence>
<feature type="transmembrane region" description="Helical" evidence="5">
    <location>
        <begin position="111"/>
        <end position="131"/>
    </location>
</feature>
<keyword evidence="2 5" id="KW-0812">Transmembrane</keyword>
<dbReference type="AlphaFoldDB" id="A0AAD4BA82"/>
<gene>
    <name evidence="6" type="ORF">L210DRAFT_3657948</name>
    <name evidence="7" type="ORF">L210DRAFT_3765091</name>
</gene>
<dbReference type="PANTHER" id="PTHR21576:SF160">
    <property type="entry name" value="NODULIN-LIKE DOMAIN-CONTAINING PROTEIN"/>
    <property type="match status" value="1"/>
</dbReference>
<dbReference type="InterPro" id="IPR011701">
    <property type="entry name" value="MFS"/>
</dbReference>
<dbReference type="EMBL" id="WHUW01000373">
    <property type="protein sequence ID" value="KAF8415092.1"/>
    <property type="molecule type" value="Genomic_DNA"/>
</dbReference>
<dbReference type="Gene3D" id="1.20.1250.20">
    <property type="entry name" value="MFS general substrate transporter like domains"/>
    <property type="match status" value="2"/>
</dbReference>
<evidence type="ECO:0000313" key="6">
    <source>
        <dbReference type="EMBL" id="KAF8415092.1"/>
    </source>
</evidence>
<accession>A0AAD4BA82</accession>
<keyword evidence="8" id="KW-1185">Reference proteome</keyword>
<dbReference type="SUPFAM" id="SSF103473">
    <property type="entry name" value="MFS general substrate transporter"/>
    <property type="match status" value="1"/>
</dbReference>
<feature type="transmembrane region" description="Helical" evidence="5">
    <location>
        <begin position="151"/>
        <end position="172"/>
    </location>
</feature>
<comment type="caution">
    <text evidence="6">The sequence shown here is derived from an EMBL/GenBank/DDBJ whole genome shotgun (WGS) entry which is preliminary data.</text>
</comment>
<comment type="subcellular location">
    <subcellularLocation>
        <location evidence="1">Membrane</location>
        <topology evidence="1">Multi-pass membrane protein</topology>
    </subcellularLocation>
</comment>
<evidence type="ECO:0000313" key="8">
    <source>
        <dbReference type="Proteomes" id="UP001194468"/>
    </source>
</evidence>
<dbReference type="PANTHER" id="PTHR21576">
    <property type="entry name" value="UNCHARACTERIZED NODULIN-LIKE PROTEIN"/>
    <property type="match status" value="1"/>
</dbReference>
<dbReference type="Proteomes" id="UP001194468">
    <property type="component" value="Unassembled WGS sequence"/>
</dbReference>
<dbReference type="GO" id="GO:0022857">
    <property type="term" value="F:transmembrane transporter activity"/>
    <property type="evidence" value="ECO:0007669"/>
    <property type="project" value="InterPro"/>
</dbReference>
<keyword evidence="4 5" id="KW-0472">Membrane</keyword>
<dbReference type="InterPro" id="IPR036259">
    <property type="entry name" value="MFS_trans_sf"/>
</dbReference>
<keyword evidence="3 5" id="KW-1133">Transmembrane helix</keyword>
<proteinExistence type="predicted"/>
<organism evidence="6 8">
    <name type="scientific">Boletus edulis BED1</name>
    <dbReference type="NCBI Taxonomy" id="1328754"/>
    <lineage>
        <taxon>Eukaryota</taxon>
        <taxon>Fungi</taxon>
        <taxon>Dikarya</taxon>
        <taxon>Basidiomycota</taxon>
        <taxon>Agaricomycotina</taxon>
        <taxon>Agaricomycetes</taxon>
        <taxon>Agaricomycetidae</taxon>
        <taxon>Boletales</taxon>
        <taxon>Boletineae</taxon>
        <taxon>Boletaceae</taxon>
        <taxon>Boletoideae</taxon>
        <taxon>Boletus</taxon>
    </lineage>
</organism>